<keyword evidence="3 8" id="KW-1133">Transmembrane helix</keyword>
<feature type="coiled-coil region" evidence="8">
    <location>
        <begin position="99"/>
        <end position="133"/>
    </location>
</feature>
<evidence type="ECO:0000256" key="5">
    <source>
        <dbReference type="ARBA" id="ARBA00023136"/>
    </source>
</evidence>
<dbReference type="Pfam" id="PF06160">
    <property type="entry name" value="EzrA"/>
    <property type="match status" value="1"/>
</dbReference>
<comment type="function">
    <text evidence="8">Negative regulator of FtsZ ring formation; modulates the frequency and position of FtsZ ring formation. Inhibits FtsZ ring formation at polar sites. Interacts either with FtsZ or with one of its binding partners to promote depolymerization.</text>
</comment>
<dbReference type="HAMAP" id="MF_00728">
    <property type="entry name" value="EzrA"/>
    <property type="match status" value="1"/>
</dbReference>
<evidence type="ECO:0000256" key="1">
    <source>
        <dbReference type="ARBA" id="ARBA00022618"/>
    </source>
</evidence>
<keyword evidence="11" id="KW-1185">Reference proteome</keyword>
<gene>
    <name evidence="8" type="primary">ezrA</name>
    <name evidence="10" type="ORF">GGQ92_002532</name>
</gene>
<keyword evidence="7 8" id="KW-0131">Cell cycle</keyword>
<organism evidence="10 11">
    <name type="scientific">Gracilibacillus halotolerans</name>
    <dbReference type="NCBI Taxonomy" id="74386"/>
    <lineage>
        <taxon>Bacteria</taxon>
        <taxon>Bacillati</taxon>
        <taxon>Bacillota</taxon>
        <taxon>Bacilli</taxon>
        <taxon>Bacillales</taxon>
        <taxon>Bacillaceae</taxon>
        <taxon>Gracilibacillus</taxon>
    </lineage>
</organism>
<reference evidence="10 11" key="1">
    <citation type="submission" date="2020-08" db="EMBL/GenBank/DDBJ databases">
        <title>Genomic Encyclopedia of Type Strains, Phase IV (KMG-IV): sequencing the most valuable type-strain genomes for metagenomic binning, comparative biology and taxonomic classification.</title>
        <authorList>
            <person name="Goeker M."/>
        </authorList>
    </citation>
    <scope>NUCLEOTIDE SEQUENCE [LARGE SCALE GENOMIC DNA]</scope>
    <source>
        <strain evidence="10 11">DSM 11805</strain>
    </source>
</reference>
<evidence type="ECO:0000256" key="7">
    <source>
        <dbReference type="ARBA" id="ARBA00023306"/>
    </source>
</evidence>
<accession>A0A841RT43</accession>
<feature type="topological domain" description="Extracellular" evidence="8">
    <location>
        <begin position="1"/>
        <end position="3"/>
    </location>
</feature>
<keyword evidence="4 8" id="KW-0175">Coiled coil</keyword>
<dbReference type="InterPro" id="IPR010379">
    <property type="entry name" value="EzrA"/>
</dbReference>
<feature type="transmembrane region" description="Helical" evidence="9">
    <location>
        <begin position="6"/>
        <end position="23"/>
    </location>
</feature>
<proteinExistence type="inferred from homology"/>
<dbReference type="AlphaFoldDB" id="A0A841RT43"/>
<sequence>MVEVIIGIILIIVVLLIIGLILRKRVYDQVDQMEEWKMDIMNRNVTTQLSKVKNLKLSGQTQEKFESWKDSWDVIITVDLPDIEEYLLDAEEAADRFRFNTAKKDIQHVENTLQSIEDNIKTMFEELDHLLDSEKYAKSKMEELVPRISELKKYLLQNRTLYGSAEVVFETELSKANKDLEAIGEEIDEGNYLEAQEQMEAIEKQTNEIEEKIETFPEIYKQCRQTIPKQLNDLAIAMKEMQEDGFKVEIFGFDKEIRQYKQLLKDGMRELENGEFKAISESLTQIEERIEEMFQLMEHETKAKSIVESQLPKTFHKLEELDDNIIKTNAEIELLQKTYYMEKTDLELFLSLEKWLEKLKNQYEQSREAYEEQSVTYGELKEKLETLSEESNKLEDSHQDFDQQVKELRKDELEAKDKIVSLKRQLTESKKKLEKSNIPGVPSFILNALDEATTRCETVLQQLQKQPLDMGKIRHSMEEANKSVTSFTKETNLILDQARLVELVIQYGNRFRRSHPELSKELLEAEQLFREFKYETALEHAVRSVEKIEPNVMRKVEEMEQLYEQYTVNS</sequence>
<evidence type="ECO:0000256" key="4">
    <source>
        <dbReference type="ARBA" id="ARBA00023054"/>
    </source>
</evidence>
<protein>
    <recommendedName>
        <fullName evidence="8">Septation ring formation regulator EzrA</fullName>
    </recommendedName>
</protein>
<dbReference type="GO" id="GO:0005886">
    <property type="term" value="C:plasma membrane"/>
    <property type="evidence" value="ECO:0007669"/>
    <property type="project" value="UniProtKB-SubCell"/>
</dbReference>
<keyword evidence="1 8" id="KW-0132">Cell division</keyword>
<evidence type="ECO:0000256" key="6">
    <source>
        <dbReference type="ARBA" id="ARBA00023210"/>
    </source>
</evidence>
<keyword evidence="6 8" id="KW-0717">Septation</keyword>
<comment type="similarity">
    <text evidence="8">Belongs to the EzrA family.</text>
</comment>
<dbReference type="EMBL" id="JACHON010000015">
    <property type="protein sequence ID" value="MBB6513718.1"/>
    <property type="molecule type" value="Genomic_DNA"/>
</dbReference>
<dbReference type="NCBIfam" id="NF003413">
    <property type="entry name" value="PRK04778.1-7"/>
    <property type="match status" value="1"/>
</dbReference>
<dbReference type="GO" id="GO:0005940">
    <property type="term" value="C:septin ring"/>
    <property type="evidence" value="ECO:0007669"/>
    <property type="project" value="InterPro"/>
</dbReference>
<evidence type="ECO:0000256" key="2">
    <source>
        <dbReference type="ARBA" id="ARBA00022692"/>
    </source>
</evidence>
<evidence type="ECO:0000313" key="10">
    <source>
        <dbReference type="EMBL" id="MBB6513718.1"/>
    </source>
</evidence>
<feature type="coiled-coil region" evidence="8">
    <location>
        <begin position="318"/>
        <end position="425"/>
    </location>
</feature>
<comment type="caution">
    <text evidence="10">The sequence shown here is derived from an EMBL/GenBank/DDBJ whole genome shotgun (WGS) entry which is preliminary data.</text>
</comment>
<evidence type="ECO:0000256" key="9">
    <source>
        <dbReference type="SAM" id="Phobius"/>
    </source>
</evidence>
<dbReference type="GO" id="GO:0000921">
    <property type="term" value="P:septin ring assembly"/>
    <property type="evidence" value="ECO:0007669"/>
    <property type="project" value="InterPro"/>
</dbReference>
<evidence type="ECO:0000256" key="3">
    <source>
        <dbReference type="ARBA" id="ARBA00022989"/>
    </source>
</evidence>
<dbReference type="RefSeq" id="WP_184249387.1">
    <property type="nucleotide sequence ID" value="NZ_BAAACU010000043.1"/>
</dbReference>
<keyword evidence="2 8" id="KW-0812">Transmembrane</keyword>
<dbReference type="Proteomes" id="UP000572212">
    <property type="component" value="Unassembled WGS sequence"/>
</dbReference>
<keyword evidence="5 8" id="KW-0472">Membrane</keyword>
<name>A0A841RT43_9BACI</name>
<evidence type="ECO:0000313" key="11">
    <source>
        <dbReference type="Proteomes" id="UP000572212"/>
    </source>
</evidence>
<feature type="topological domain" description="Cytoplasmic" evidence="8">
    <location>
        <begin position="23"/>
        <end position="570"/>
    </location>
</feature>
<evidence type="ECO:0000256" key="8">
    <source>
        <dbReference type="HAMAP-Rule" id="MF_00728"/>
    </source>
</evidence>
<keyword evidence="8" id="KW-1003">Cell membrane</keyword>
<dbReference type="GO" id="GO:0000917">
    <property type="term" value="P:division septum assembly"/>
    <property type="evidence" value="ECO:0007669"/>
    <property type="project" value="UniProtKB-KW"/>
</dbReference>
<comment type="subcellular location">
    <subcellularLocation>
        <location evidence="8">Cell membrane</location>
        <topology evidence="8">Single-pass membrane protein</topology>
    </subcellularLocation>
    <text evidence="8">Colocalized with FtsZ to the nascent septal site.</text>
</comment>